<dbReference type="RefSeq" id="WP_301344026.1">
    <property type="nucleotide sequence ID" value="NZ_JAPZCV010000004.1"/>
</dbReference>
<feature type="transmembrane region" description="Helical" evidence="1">
    <location>
        <begin position="674"/>
        <end position="705"/>
    </location>
</feature>
<evidence type="ECO:0000313" key="3">
    <source>
        <dbReference type="EMBL" id="MDN5132141.1"/>
    </source>
</evidence>
<dbReference type="EMBL" id="JAQJJM010000011">
    <property type="protein sequence ID" value="MDN5132141.1"/>
    <property type="molecule type" value="Genomic_DNA"/>
</dbReference>
<feature type="signal peptide" evidence="2">
    <location>
        <begin position="1"/>
        <end position="21"/>
    </location>
</feature>
<protein>
    <submittedName>
        <fullName evidence="3">Uncharacterized protein</fullName>
    </submittedName>
</protein>
<dbReference type="AlphaFoldDB" id="A0AAP4UYK3"/>
<dbReference type="Proteomes" id="UP001171508">
    <property type="component" value="Unassembled WGS sequence"/>
</dbReference>
<evidence type="ECO:0000313" key="4">
    <source>
        <dbReference type="Proteomes" id="UP001171508"/>
    </source>
</evidence>
<name>A0AAP4UYK3_9BACT</name>
<reference evidence="3" key="2">
    <citation type="submission" date="2023-01" db="EMBL/GenBank/DDBJ databases">
        <authorList>
            <person name="Uljanovas D."/>
        </authorList>
    </citation>
    <scope>NUCLEOTIDE SEQUENCE</scope>
    <source>
        <strain evidence="3">H19</strain>
    </source>
</reference>
<organism evidence="3 4">
    <name type="scientific">Aliarcobacter butzleri</name>
    <dbReference type="NCBI Taxonomy" id="28197"/>
    <lineage>
        <taxon>Bacteria</taxon>
        <taxon>Pseudomonadati</taxon>
        <taxon>Campylobacterota</taxon>
        <taxon>Epsilonproteobacteria</taxon>
        <taxon>Campylobacterales</taxon>
        <taxon>Arcobacteraceae</taxon>
        <taxon>Aliarcobacter</taxon>
    </lineage>
</organism>
<keyword evidence="2" id="KW-0732">Signal</keyword>
<comment type="caution">
    <text evidence="3">The sequence shown here is derived from an EMBL/GenBank/DDBJ whole genome shotgun (WGS) entry which is preliminary data.</text>
</comment>
<accession>A0AAP4UYK3</accession>
<feature type="transmembrane region" description="Helical" evidence="1">
    <location>
        <begin position="310"/>
        <end position="330"/>
    </location>
</feature>
<evidence type="ECO:0000256" key="2">
    <source>
        <dbReference type="SAM" id="SignalP"/>
    </source>
</evidence>
<keyword evidence="1" id="KW-1133">Transmembrane helix</keyword>
<sequence>MKYILFLTLLFFNFSQGGALATATAPTQTTTNGGLEKIQTVQQVQNQEEQAQKTQKVTTKPTNYFANNISFASCSASCPPLQSQYQAEFVTKLDIFSMDTGAISCTVYHIQDTPQIKPIQKATFVNQKCLNQVQNVQYNTQISSTAEKNNENLAKSVNNSIAISSAQTGNLDLADYITALVTFNPGIIDIQKSLNTQNIEFQNGITFDQLQHTQNKASAIDYARSVSSSFFSSLGIPELNPMATPNYTVTTVNENEKFLDKFLLFFMETLLVSGDVMSSILWYLFLLSLLWSLIDIGLNWQKQKEDKLYVFKRALFSIAIIFFFFVPVTGTTVSISQGQNIAIDSSRAQNWYSYVLTEVNSLMDGVVSKTWSIYLSNISSREGVVSTTAINSQEKELNQLKIKNTELDKINQQCFNDYNLTQIKQEVQKIRGDKQQASIFANPFPTADELQKIGRNENDLLKYGSSANISLAACYQAKQSILSNQVKIDGYQKNIDNFNNPSFLSDKKEQIVALNDYFMSLNQKYGYLSIVFLPAAEMLYGLKDFVEETFSKKWENYKSLDIQAITTGALQQSALLTFLPLDNVIALMSKFSSVMPLSWIPFGIGDKVGDLLSLALIIFSVDFIIEAMQYTKVIVFFLVGTYAFLLLFAEYLLTYIKLPFSVIWALATNQREKIVGIIANVIYISLKVVLIFLAILICLFILFLIDSVADEFINEIPLLAYEFGFFAWLTTSFMSGFLIILKIILEVAVIIACLHYIPKSFANSLKVEINELSDTVSQVIQQKIK</sequence>
<proteinExistence type="predicted"/>
<feature type="transmembrane region" description="Helical" evidence="1">
    <location>
        <begin position="725"/>
        <end position="757"/>
    </location>
</feature>
<feature type="transmembrane region" description="Helical" evidence="1">
    <location>
        <begin position="634"/>
        <end position="653"/>
    </location>
</feature>
<reference evidence="3" key="1">
    <citation type="journal article" date="2023" name="Microorganisms">
        <title>Genomic Characterization of Arcobacter butzleri Strains Isolated from Various Sources in Lithuania.</title>
        <authorList>
            <person name="Uljanovas D."/>
            <person name="Golz G."/>
            <person name="Fleischmann S."/>
            <person name="Kudirkiene E."/>
            <person name="Kasetiene N."/>
            <person name="Grineviciene A."/>
            <person name="Tamuleviciene E."/>
            <person name="Aksomaitiene J."/>
            <person name="Alter T."/>
            <person name="Malakauskas M."/>
        </authorList>
    </citation>
    <scope>NUCLEOTIDE SEQUENCE</scope>
    <source>
        <strain evidence="3">H19</strain>
    </source>
</reference>
<gene>
    <name evidence="3" type="ORF">PJV92_05335</name>
</gene>
<feature type="transmembrane region" description="Helical" evidence="1">
    <location>
        <begin position="280"/>
        <end position="298"/>
    </location>
</feature>
<keyword evidence="1" id="KW-0472">Membrane</keyword>
<evidence type="ECO:0000256" key="1">
    <source>
        <dbReference type="SAM" id="Phobius"/>
    </source>
</evidence>
<keyword evidence="1" id="KW-0812">Transmembrane</keyword>
<feature type="chain" id="PRO_5042918077" evidence="2">
    <location>
        <begin position="22"/>
        <end position="785"/>
    </location>
</feature>